<comment type="caution">
    <text evidence="7">The sequence shown here is derived from an EMBL/GenBank/DDBJ whole genome shotgun (WGS) entry which is preliminary data.</text>
</comment>
<feature type="transmembrane region" description="Helical" evidence="6">
    <location>
        <begin position="172"/>
        <end position="191"/>
    </location>
</feature>
<proteinExistence type="predicted"/>
<feature type="transmembrane region" description="Helical" evidence="6">
    <location>
        <begin position="211"/>
        <end position="228"/>
    </location>
</feature>
<accession>A0A9P6Q6M1</accession>
<dbReference type="GO" id="GO:0005783">
    <property type="term" value="C:endoplasmic reticulum"/>
    <property type="evidence" value="ECO:0007669"/>
    <property type="project" value="TreeGrafter"/>
</dbReference>
<dbReference type="Pfam" id="PF03547">
    <property type="entry name" value="Mem_trans"/>
    <property type="match status" value="2"/>
</dbReference>
<evidence type="ECO:0000313" key="7">
    <source>
        <dbReference type="EMBL" id="KAG0259776.1"/>
    </source>
</evidence>
<evidence type="ECO:0000256" key="2">
    <source>
        <dbReference type="ARBA" id="ARBA00022692"/>
    </source>
</evidence>
<dbReference type="OrthoDB" id="191139at2759"/>
<feature type="compositionally biased region" description="Low complexity" evidence="5">
    <location>
        <begin position="360"/>
        <end position="369"/>
    </location>
</feature>
<dbReference type="Proteomes" id="UP000807716">
    <property type="component" value="Unassembled WGS sequence"/>
</dbReference>
<evidence type="ECO:0000256" key="1">
    <source>
        <dbReference type="ARBA" id="ARBA00004141"/>
    </source>
</evidence>
<evidence type="ECO:0008006" key="9">
    <source>
        <dbReference type="Google" id="ProtNLM"/>
    </source>
</evidence>
<dbReference type="InterPro" id="IPR004776">
    <property type="entry name" value="Mem_transp_PIN-like"/>
</dbReference>
<evidence type="ECO:0000256" key="5">
    <source>
        <dbReference type="SAM" id="MobiDB-lite"/>
    </source>
</evidence>
<feature type="transmembrane region" description="Helical" evidence="6">
    <location>
        <begin position="64"/>
        <end position="85"/>
    </location>
</feature>
<dbReference type="AlphaFoldDB" id="A0A9P6Q6M1"/>
<organism evidence="7 8">
    <name type="scientific">Actinomortierella ambigua</name>
    <dbReference type="NCBI Taxonomy" id="1343610"/>
    <lineage>
        <taxon>Eukaryota</taxon>
        <taxon>Fungi</taxon>
        <taxon>Fungi incertae sedis</taxon>
        <taxon>Mucoromycota</taxon>
        <taxon>Mortierellomycotina</taxon>
        <taxon>Mortierellomycetes</taxon>
        <taxon>Mortierellales</taxon>
        <taxon>Mortierellaceae</taxon>
        <taxon>Actinomortierella</taxon>
    </lineage>
</organism>
<name>A0A9P6Q6M1_9FUNG</name>
<feature type="transmembrane region" description="Helical" evidence="6">
    <location>
        <begin position="444"/>
        <end position="463"/>
    </location>
</feature>
<dbReference type="GO" id="GO:0055085">
    <property type="term" value="P:transmembrane transport"/>
    <property type="evidence" value="ECO:0007669"/>
    <property type="project" value="InterPro"/>
</dbReference>
<sequence length="503" mass="55421">MSRVNLYFLTPCLLFVKIASEISWVQFVSYWPIPIFFAIFSFASWLLGSVGSFLLGFTREERNFVIASVMFANTNTLPMALMQSLAFSDAGKSLLRDELDSQDQVAARGFSYILFYAIFGNFVRWSYGFRLLVPQETIVSPLSSFSLSPTTRCRTLARRTFRIIRQLMTPPLVTAMISLVVGVVPILHRTLMNKGSKFYTFLVRPLEDCGAAAIPMIVLCLGAQVIEFSRKGHTPKGGDRGSSPLEPPQPSSPTLPPEVSTRSTLLNEAMAPNGGVNRPFNSSSNNTTVLSLTIPATTGLVTHNATNSTSTTSTASTTVTATIANATAEKHKEDVCCLVDSRRPSQTTLMTGIPPLTAESPPFSSSISSGCRPGERPMTPRSQRSQEEIPPEYQQQARHKIMGPIPFVLLIRLLILPLLSLPIVMYHPRSVFPQMLATDPTFRLALVLLASSPTAINIIQMCQMKGFFEKEMAGVLFWSYCILGVPCVLLWSMVSLWVAARKQ</sequence>
<reference evidence="7" key="1">
    <citation type="journal article" date="2020" name="Fungal Divers.">
        <title>Resolving the Mortierellaceae phylogeny through synthesis of multi-gene phylogenetics and phylogenomics.</title>
        <authorList>
            <person name="Vandepol N."/>
            <person name="Liber J."/>
            <person name="Desiro A."/>
            <person name="Na H."/>
            <person name="Kennedy M."/>
            <person name="Barry K."/>
            <person name="Grigoriev I.V."/>
            <person name="Miller A.N."/>
            <person name="O'Donnell K."/>
            <person name="Stajich J.E."/>
            <person name="Bonito G."/>
        </authorList>
    </citation>
    <scope>NUCLEOTIDE SEQUENCE</scope>
    <source>
        <strain evidence="7">BC1065</strain>
    </source>
</reference>
<feature type="compositionally biased region" description="Pro residues" evidence="5">
    <location>
        <begin position="245"/>
        <end position="256"/>
    </location>
</feature>
<dbReference type="PANTHER" id="PTHR31794:SF2">
    <property type="entry name" value="AUXIN EFFLUX TRANSPORTER FAMILY PROTEIN (EUROFUNG)"/>
    <property type="match status" value="1"/>
</dbReference>
<feature type="region of interest" description="Disordered" evidence="5">
    <location>
        <begin position="352"/>
        <end position="389"/>
    </location>
</feature>
<feature type="transmembrane region" description="Helical" evidence="6">
    <location>
        <begin position="105"/>
        <end position="123"/>
    </location>
</feature>
<evidence type="ECO:0000256" key="3">
    <source>
        <dbReference type="ARBA" id="ARBA00022989"/>
    </source>
</evidence>
<gene>
    <name evidence="7" type="ORF">DFQ27_003896</name>
</gene>
<feature type="transmembrane region" description="Helical" evidence="6">
    <location>
        <begin position="405"/>
        <end position="424"/>
    </location>
</feature>
<keyword evidence="8" id="KW-1185">Reference proteome</keyword>
<feature type="transmembrane region" description="Helical" evidence="6">
    <location>
        <begin position="475"/>
        <end position="500"/>
    </location>
</feature>
<protein>
    <recommendedName>
        <fullName evidence="9">Auxin efflux carrier</fullName>
    </recommendedName>
</protein>
<feature type="transmembrane region" description="Helical" evidence="6">
    <location>
        <begin position="30"/>
        <end position="57"/>
    </location>
</feature>
<dbReference type="PANTHER" id="PTHR31794">
    <property type="entry name" value="AUXIN EFFLUX TRANSPORTER FAMILY PROTEIN (EUROFUNG)"/>
    <property type="match status" value="1"/>
</dbReference>
<feature type="region of interest" description="Disordered" evidence="5">
    <location>
        <begin position="231"/>
        <end position="260"/>
    </location>
</feature>
<evidence type="ECO:0000256" key="6">
    <source>
        <dbReference type="SAM" id="Phobius"/>
    </source>
</evidence>
<evidence type="ECO:0000313" key="8">
    <source>
        <dbReference type="Proteomes" id="UP000807716"/>
    </source>
</evidence>
<evidence type="ECO:0000256" key="4">
    <source>
        <dbReference type="ARBA" id="ARBA00023136"/>
    </source>
</evidence>
<keyword evidence="4 6" id="KW-0472">Membrane</keyword>
<comment type="subcellular location">
    <subcellularLocation>
        <location evidence="1">Membrane</location>
        <topology evidence="1">Multi-pass membrane protein</topology>
    </subcellularLocation>
</comment>
<dbReference type="EMBL" id="JAAAJB010000272">
    <property type="protein sequence ID" value="KAG0259776.1"/>
    <property type="molecule type" value="Genomic_DNA"/>
</dbReference>
<keyword evidence="2 6" id="KW-0812">Transmembrane</keyword>
<dbReference type="GO" id="GO:0016020">
    <property type="term" value="C:membrane"/>
    <property type="evidence" value="ECO:0007669"/>
    <property type="project" value="UniProtKB-SubCell"/>
</dbReference>
<keyword evidence="3 6" id="KW-1133">Transmembrane helix</keyword>